<feature type="compositionally biased region" description="Polar residues" evidence="1">
    <location>
        <begin position="84"/>
        <end position="97"/>
    </location>
</feature>
<dbReference type="Proteomes" id="UP000887013">
    <property type="component" value="Unassembled WGS sequence"/>
</dbReference>
<accession>A0A8X6PUV7</accession>
<dbReference type="AlphaFoldDB" id="A0A8X6PUV7"/>
<proteinExistence type="predicted"/>
<name>A0A8X6PUV7_NEPPI</name>
<keyword evidence="3" id="KW-1185">Reference proteome</keyword>
<dbReference type="EMBL" id="BMAW01023919">
    <property type="protein sequence ID" value="GFT85299.1"/>
    <property type="molecule type" value="Genomic_DNA"/>
</dbReference>
<organism evidence="2 3">
    <name type="scientific">Nephila pilipes</name>
    <name type="common">Giant wood spider</name>
    <name type="synonym">Nephila maculata</name>
    <dbReference type="NCBI Taxonomy" id="299642"/>
    <lineage>
        <taxon>Eukaryota</taxon>
        <taxon>Metazoa</taxon>
        <taxon>Ecdysozoa</taxon>
        <taxon>Arthropoda</taxon>
        <taxon>Chelicerata</taxon>
        <taxon>Arachnida</taxon>
        <taxon>Araneae</taxon>
        <taxon>Araneomorphae</taxon>
        <taxon>Entelegynae</taxon>
        <taxon>Araneoidea</taxon>
        <taxon>Nephilidae</taxon>
        <taxon>Nephila</taxon>
    </lineage>
</organism>
<comment type="caution">
    <text evidence="2">The sequence shown here is derived from an EMBL/GenBank/DDBJ whole genome shotgun (WGS) entry which is preliminary data.</text>
</comment>
<feature type="region of interest" description="Disordered" evidence="1">
    <location>
        <begin position="1"/>
        <end position="21"/>
    </location>
</feature>
<gene>
    <name evidence="2" type="ORF">NPIL_477241</name>
</gene>
<reference evidence="2" key="1">
    <citation type="submission" date="2020-08" db="EMBL/GenBank/DDBJ databases">
        <title>Multicomponent nature underlies the extraordinary mechanical properties of spider dragline silk.</title>
        <authorList>
            <person name="Kono N."/>
            <person name="Nakamura H."/>
            <person name="Mori M."/>
            <person name="Yoshida Y."/>
            <person name="Ohtoshi R."/>
            <person name="Malay A.D."/>
            <person name="Moran D.A.P."/>
            <person name="Tomita M."/>
            <person name="Numata K."/>
            <person name="Arakawa K."/>
        </authorList>
    </citation>
    <scope>NUCLEOTIDE SEQUENCE</scope>
</reference>
<feature type="region of interest" description="Disordered" evidence="1">
    <location>
        <begin position="73"/>
        <end position="97"/>
    </location>
</feature>
<evidence type="ECO:0000313" key="2">
    <source>
        <dbReference type="EMBL" id="GFT85299.1"/>
    </source>
</evidence>
<evidence type="ECO:0000256" key="1">
    <source>
        <dbReference type="SAM" id="MobiDB-lite"/>
    </source>
</evidence>
<evidence type="ECO:0000313" key="3">
    <source>
        <dbReference type="Proteomes" id="UP000887013"/>
    </source>
</evidence>
<sequence>MSSIKPQITPSSDSNGRELGENWDELGFRHNKIKPFLRKENSKVDSGWRVKVNTFGESLAPLNKRVRKQIQARLSPPLTHPQKKTVQGSSSDVSRKV</sequence>
<protein>
    <submittedName>
        <fullName evidence="2">Uncharacterized protein</fullName>
    </submittedName>
</protein>
<feature type="compositionally biased region" description="Polar residues" evidence="1">
    <location>
        <begin position="1"/>
        <end position="14"/>
    </location>
</feature>